<evidence type="ECO:0000256" key="1">
    <source>
        <dbReference type="SAM" id="MobiDB-lite"/>
    </source>
</evidence>
<accession>A0A183SSG9</accession>
<keyword evidence="3" id="KW-1185">Reference proteome</keyword>
<feature type="compositionally biased region" description="Polar residues" evidence="1">
    <location>
        <begin position="1"/>
        <end position="18"/>
    </location>
</feature>
<dbReference type="AlphaFoldDB" id="A0A183SSG9"/>
<dbReference type="EMBL" id="UYSU01034018">
    <property type="protein sequence ID" value="VDL93552.1"/>
    <property type="molecule type" value="Genomic_DNA"/>
</dbReference>
<organism evidence="4">
    <name type="scientific">Schistocephalus solidus</name>
    <name type="common">Tapeworm</name>
    <dbReference type="NCBI Taxonomy" id="70667"/>
    <lineage>
        <taxon>Eukaryota</taxon>
        <taxon>Metazoa</taxon>
        <taxon>Spiralia</taxon>
        <taxon>Lophotrochozoa</taxon>
        <taxon>Platyhelminthes</taxon>
        <taxon>Cestoda</taxon>
        <taxon>Eucestoda</taxon>
        <taxon>Diphyllobothriidea</taxon>
        <taxon>Diphyllobothriidae</taxon>
        <taxon>Schistocephalus</taxon>
    </lineage>
</organism>
<sequence>MRSNQPGDGKPSTFQTPLLSPFLIGRSQPSSTDFSAAAGYATLFERPGDSYKRECTSISWSEVATHAAQTGHVFNFDAAESVDRGDDHTTRQMKEAWMSTDCSVNRQINQPAPYLGLRHFLLEDRCGMEHPGPPNISAANVDGG</sequence>
<name>A0A183SSG9_SCHSO</name>
<gene>
    <name evidence="2" type="ORF">SSLN_LOCUS7167</name>
</gene>
<evidence type="ECO:0000313" key="2">
    <source>
        <dbReference type="EMBL" id="VDL93552.1"/>
    </source>
</evidence>
<proteinExistence type="predicted"/>
<feature type="region of interest" description="Disordered" evidence="1">
    <location>
        <begin position="1"/>
        <end position="20"/>
    </location>
</feature>
<protein>
    <submittedName>
        <fullName evidence="2 4">Uncharacterized protein</fullName>
    </submittedName>
</protein>
<evidence type="ECO:0000313" key="3">
    <source>
        <dbReference type="Proteomes" id="UP000275846"/>
    </source>
</evidence>
<reference evidence="2 3" key="2">
    <citation type="submission" date="2018-11" db="EMBL/GenBank/DDBJ databases">
        <authorList>
            <consortium name="Pathogen Informatics"/>
        </authorList>
    </citation>
    <scope>NUCLEOTIDE SEQUENCE [LARGE SCALE GENOMIC DNA]</scope>
    <source>
        <strain evidence="2 3">NST_G2</strain>
    </source>
</reference>
<dbReference type="Proteomes" id="UP000275846">
    <property type="component" value="Unassembled WGS sequence"/>
</dbReference>
<dbReference type="OrthoDB" id="6304780at2759"/>
<dbReference type="WBParaSite" id="SSLN_0000740201-mRNA-1">
    <property type="protein sequence ID" value="SSLN_0000740201-mRNA-1"/>
    <property type="gene ID" value="SSLN_0000740201"/>
</dbReference>
<evidence type="ECO:0000313" key="4">
    <source>
        <dbReference type="WBParaSite" id="SSLN_0000740201-mRNA-1"/>
    </source>
</evidence>
<reference evidence="4" key="1">
    <citation type="submission" date="2016-06" db="UniProtKB">
        <authorList>
            <consortium name="WormBaseParasite"/>
        </authorList>
    </citation>
    <scope>IDENTIFICATION</scope>
</reference>